<sequence>MHVTNALKISGVVRIYVAGKGKTPNIMDTLYQDTYVLPSEENADDIHAQNLLRSNELQLLLLIKSLLNIDPLLLNLSDSFQSFEYESSTCIAPSKLFKSLVLDIDNLSYSGTSIRNVTHKGKVYIQLQCDRGRCITRQVQENNVQDQIALPTAPAAAVGPIIPRCLPYRLPRLRRRLDVHSGGIHSRPSNHHSTGRGGRLAHGRIVVRDATRGGPHHPTECSLVLDLVSGHNIHQEIEYIGAGYGGGDVVLLERAPLVLLGVEPGSDGELEDEELAGLGEENGRLGGDHAHVLVGLHDLLDAGEGELVVLEIVDMLDLLALVGPEHVKLLLLLLKEMVERRGRGRSRGGLRRVRGGLGLLVVLHW</sequence>
<accession>A0A834X606</accession>
<reference evidence="1" key="1">
    <citation type="submission" date="2020-09" db="EMBL/GenBank/DDBJ databases">
        <title>Genome-Enabled Discovery of Anthraquinone Biosynthesis in Senna tora.</title>
        <authorList>
            <person name="Kang S.-H."/>
            <person name="Pandey R.P."/>
            <person name="Lee C.-M."/>
            <person name="Sim J.-S."/>
            <person name="Jeong J.-T."/>
            <person name="Choi B.-S."/>
            <person name="Jung M."/>
            <person name="Ginzburg D."/>
            <person name="Zhao K."/>
            <person name="Won S.Y."/>
            <person name="Oh T.-J."/>
            <person name="Yu Y."/>
            <person name="Kim N.-H."/>
            <person name="Lee O.R."/>
            <person name="Lee T.-H."/>
            <person name="Bashyal P."/>
            <person name="Kim T.-S."/>
            <person name="Lee W.-H."/>
            <person name="Kawkins C."/>
            <person name="Kim C.-K."/>
            <person name="Kim J.S."/>
            <person name="Ahn B.O."/>
            <person name="Rhee S.Y."/>
            <person name="Sohng J.K."/>
        </authorList>
    </citation>
    <scope>NUCLEOTIDE SEQUENCE</scope>
    <source>
        <tissue evidence="1">Leaf</tissue>
    </source>
</reference>
<organism evidence="1 2">
    <name type="scientific">Senna tora</name>
    <dbReference type="NCBI Taxonomy" id="362788"/>
    <lineage>
        <taxon>Eukaryota</taxon>
        <taxon>Viridiplantae</taxon>
        <taxon>Streptophyta</taxon>
        <taxon>Embryophyta</taxon>
        <taxon>Tracheophyta</taxon>
        <taxon>Spermatophyta</taxon>
        <taxon>Magnoliopsida</taxon>
        <taxon>eudicotyledons</taxon>
        <taxon>Gunneridae</taxon>
        <taxon>Pentapetalae</taxon>
        <taxon>rosids</taxon>
        <taxon>fabids</taxon>
        <taxon>Fabales</taxon>
        <taxon>Fabaceae</taxon>
        <taxon>Caesalpinioideae</taxon>
        <taxon>Cassia clade</taxon>
        <taxon>Senna</taxon>
    </lineage>
</organism>
<comment type="caution">
    <text evidence="1">The sequence shown here is derived from an EMBL/GenBank/DDBJ whole genome shotgun (WGS) entry which is preliminary data.</text>
</comment>
<evidence type="ECO:0000313" key="1">
    <source>
        <dbReference type="EMBL" id="KAF7838837.1"/>
    </source>
</evidence>
<dbReference type="OrthoDB" id="10660195at2759"/>
<dbReference type="AlphaFoldDB" id="A0A834X606"/>
<proteinExistence type="predicted"/>
<keyword evidence="2" id="KW-1185">Reference proteome</keyword>
<gene>
    <name evidence="1" type="ORF">G2W53_007319</name>
</gene>
<evidence type="ECO:0000313" key="2">
    <source>
        <dbReference type="Proteomes" id="UP000634136"/>
    </source>
</evidence>
<name>A0A834X606_9FABA</name>
<dbReference type="Proteomes" id="UP000634136">
    <property type="component" value="Unassembled WGS sequence"/>
</dbReference>
<protein>
    <submittedName>
        <fullName evidence="1">Uncharacterized protein</fullName>
    </submittedName>
</protein>
<dbReference type="EMBL" id="JAAIUW010000003">
    <property type="protein sequence ID" value="KAF7838837.1"/>
    <property type="molecule type" value="Genomic_DNA"/>
</dbReference>